<proteinExistence type="predicted"/>
<gene>
    <name evidence="1" type="ORF">AQI88_04895</name>
</gene>
<accession>A0A101NRH0</accession>
<protein>
    <submittedName>
        <fullName evidence="1">Uncharacterized protein</fullName>
    </submittedName>
</protein>
<evidence type="ECO:0000313" key="2">
    <source>
        <dbReference type="Proteomes" id="UP000054241"/>
    </source>
</evidence>
<reference evidence="1 2" key="1">
    <citation type="submission" date="2015-10" db="EMBL/GenBank/DDBJ databases">
        <title>Draft genome sequence of Streptomyces cellostaticus DSM 40189, type strain for the species Streptomyces cellostaticus.</title>
        <authorList>
            <person name="Ruckert C."/>
            <person name="Winkler A."/>
            <person name="Kalinowski J."/>
            <person name="Kampfer P."/>
            <person name="Glaeser S."/>
        </authorList>
    </citation>
    <scope>NUCLEOTIDE SEQUENCE [LARGE SCALE GENOMIC DNA]</scope>
    <source>
        <strain evidence="1 2">DSM 40189</strain>
    </source>
</reference>
<dbReference type="EMBL" id="LMWL01000007">
    <property type="protein sequence ID" value="KUM97861.1"/>
    <property type="molecule type" value="Genomic_DNA"/>
</dbReference>
<evidence type="ECO:0000313" key="1">
    <source>
        <dbReference type="EMBL" id="KUM97861.1"/>
    </source>
</evidence>
<comment type="caution">
    <text evidence="1">The sequence shown here is derived from an EMBL/GenBank/DDBJ whole genome shotgun (WGS) entry which is preliminary data.</text>
</comment>
<dbReference type="Proteomes" id="UP000054241">
    <property type="component" value="Unassembled WGS sequence"/>
</dbReference>
<organism evidence="1 2">
    <name type="scientific">Streptomyces cellostaticus</name>
    <dbReference type="NCBI Taxonomy" id="67285"/>
    <lineage>
        <taxon>Bacteria</taxon>
        <taxon>Bacillati</taxon>
        <taxon>Actinomycetota</taxon>
        <taxon>Actinomycetes</taxon>
        <taxon>Kitasatosporales</taxon>
        <taxon>Streptomycetaceae</taxon>
        <taxon>Streptomyces</taxon>
    </lineage>
</organism>
<keyword evidence="2" id="KW-1185">Reference proteome</keyword>
<sequence>MARSTGMRAVLASAAKGGTGEAGVAWAEAVSARAGAPLRASGVRRWSMRIPMPAVLRLRGSGGVLAGAT</sequence>
<dbReference type="AlphaFoldDB" id="A0A101NRH0"/>
<name>A0A101NRH0_9ACTN</name>